<evidence type="ECO:0000256" key="1">
    <source>
        <dbReference type="ARBA" id="ARBA00005941"/>
    </source>
</evidence>
<dbReference type="GO" id="GO:0050605">
    <property type="term" value="F:superoxide reductase activity"/>
    <property type="evidence" value="ECO:0007669"/>
    <property type="project" value="UniProtKB-EC"/>
</dbReference>
<proteinExistence type="inferred from homology"/>
<feature type="domain" description="Desulfoferrodoxin ferrous iron-binding" evidence="11">
    <location>
        <begin position="43"/>
        <end position="124"/>
    </location>
</feature>
<keyword evidence="6" id="KW-0249">Electron transport</keyword>
<dbReference type="EC" id="1.15.1.2" evidence="2"/>
<gene>
    <name evidence="13" type="ORF">HF872_06625</name>
</gene>
<feature type="domain" description="Desulfoferrodoxin N-terminal" evidence="12">
    <location>
        <begin position="6"/>
        <end position="37"/>
    </location>
</feature>
<dbReference type="PANTHER" id="PTHR36541">
    <property type="entry name" value="SUPEROXIDE REDUCTASE-RELATED"/>
    <property type="match status" value="1"/>
</dbReference>
<evidence type="ECO:0000256" key="2">
    <source>
        <dbReference type="ARBA" id="ARBA00012679"/>
    </source>
</evidence>
<evidence type="ECO:0000256" key="9">
    <source>
        <dbReference type="ARBA" id="ARBA00031398"/>
    </source>
</evidence>
<dbReference type="EMBL" id="JABAFG010000009">
    <property type="protein sequence ID" value="NME28295.1"/>
    <property type="molecule type" value="Genomic_DNA"/>
</dbReference>
<keyword evidence="7" id="KW-0408">Iron</keyword>
<evidence type="ECO:0000256" key="7">
    <source>
        <dbReference type="ARBA" id="ARBA00023004"/>
    </source>
</evidence>
<reference evidence="13 14" key="1">
    <citation type="submission" date="2020-04" db="EMBL/GenBank/DDBJ databases">
        <authorList>
            <person name="Hitch T.C.A."/>
            <person name="Wylensek D."/>
            <person name="Clavel T."/>
        </authorList>
    </citation>
    <scope>NUCLEOTIDE SEQUENCE [LARGE SCALE GENOMIC DNA]</scope>
    <source>
        <strain evidence="13 14">Oil-RF-744-FAT-WT-6-1</strain>
    </source>
</reference>
<evidence type="ECO:0000256" key="5">
    <source>
        <dbReference type="ARBA" id="ARBA00022723"/>
    </source>
</evidence>
<evidence type="ECO:0000313" key="14">
    <source>
        <dbReference type="Proteomes" id="UP000591071"/>
    </source>
</evidence>
<dbReference type="Pfam" id="PF01880">
    <property type="entry name" value="Desulfoferrodox"/>
    <property type="match status" value="1"/>
</dbReference>
<comment type="function">
    <text evidence="8">Catalyzes the one-electron reduction of superoxide anion radical to hydrogen peroxide at a nonheme ferrous iron center. Plays a fundamental role in case of oxidative stress via its superoxide detoxification activity.</text>
</comment>
<keyword evidence="4" id="KW-0813">Transport</keyword>
<organism evidence="13 14">
    <name type="scientific">Megasphaera hexanoica</name>
    <dbReference type="NCBI Taxonomy" id="1675036"/>
    <lineage>
        <taxon>Bacteria</taxon>
        <taxon>Bacillati</taxon>
        <taxon>Bacillota</taxon>
        <taxon>Negativicutes</taxon>
        <taxon>Veillonellales</taxon>
        <taxon>Veillonellaceae</taxon>
        <taxon>Megasphaera</taxon>
    </lineage>
</organism>
<comment type="caution">
    <text evidence="13">The sequence shown here is derived from an EMBL/GenBank/DDBJ whole genome shotgun (WGS) entry which is preliminary data.</text>
</comment>
<evidence type="ECO:0000256" key="6">
    <source>
        <dbReference type="ARBA" id="ARBA00022982"/>
    </source>
</evidence>
<protein>
    <recommendedName>
        <fullName evidence="3">Desulfoferrodoxin</fullName>
        <ecNumber evidence="2">1.15.1.2</ecNumber>
    </recommendedName>
    <alternativeName>
        <fullName evidence="9">Superoxide reductase</fullName>
    </alternativeName>
</protein>
<dbReference type="InterPro" id="IPR004462">
    <property type="entry name" value="Desulfoferrodoxin_N"/>
</dbReference>
<evidence type="ECO:0000259" key="11">
    <source>
        <dbReference type="Pfam" id="PF01880"/>
    </source>
</evidence>
<comment type="similarity">
    <text evidence="1">Belongs to the desulfoferrodoxin family.</text>
</comment>
<dbReference type="InterPro" id="IPR036073">
    <property type="entry name" value="Desulfoferrodoxin_Fe-bd_dom_sf"/>
</dbReference>
<dbReference type="InterPro" id="IPR002742">
    <property type="entry name" value="Desulfoferrodoxin_Fe-bd_dom"/>
</dbReference>
<accession>A0A848BSR7</accession>
<evidence type="ECO:0000256" key="3">
    <source>
        <dbReference type="ARBA" id="ARBA00014839"/>
    </source>
</evidence>
<dbReference type="Proteomes" id="UP000591071">
    <property type="component" value="Unassembled WGS sequence"/>
</dbReference>
<dbReference type="Gene3D" id="2.20.28.100">
    <property type="entry name" value="Desulphoferrodoxin, N-terminal domain"/>
    <property type="match status" value="1"/>
</dbReference>
<dbReference type="NCBIfam" id="TIGR00332">
    <property type="entry name" value="neela_ferrous"/>
    <property type="match status" value="1"/>
</dbReference>
<dbReference type="PANTHER" id="PTHR36541:SF1">
    <property type="entry name" value="SUPEROXIDE REDUCTASE-RELATED"/>
    <property type="match status" value="1"/>
</dbReference>
<name>A0A848BSR7_9FIRM</name>
<evidence type="ECO:0000256" key="4">
    <source>
        <dbReference type="ARBA" id="ARBA00022448"/>
    </source>
</evidence>
<comment type="catalytic activity">
    <reaction evidence="10">
        <text>reduced [rubredoxin] + superoxide + 2 H(+) = oxidized [rubredoxin] + H2O2</text>
        <dbReference type="Rhea" id="RHEA:21324"/>
        <dbReference type="Rhea" id="RHEA-COMP:10302"/>
        <dbReference type="Rhea" id="RHEA-COMP:10303"/>
        <dbReference type="ChEBI" id="CHEBI:15378"/>
        <dbReference type="ChEBI" id="CHEBI:16240"/>
        <dbReference type="ChEBI" id="CHEBI:18421"/>
        <dbReference type="ChEBI" id="CHEBI:29033"/>
        <dbReference type="ChEBI" id="CHEBI:29034"/>
        <dbReference type="EC" id="1.15.1.2"/>
    </reaction>
</comment>
<dbReference type="AlphaFoldDB" id="A0A848BSR7"/>
<dbReference type="GO" id="GO:0005506">
    <property type="term" value="F:iron ion binding"/>
    <property type="evidence" value="ECO:0007669"/>
    <property type="project" value="InterPro"/>
</dbReference>
<dbReference type="SUPFAM" id="SSF49367">
    <property type="entry name" value="Superoxide reductase-like"/>
    <property type="match status" value="1"/>
</dbReference>
<evidence type="ECO:0000256" key="8">
    <source>
        <dbReference type="ARBA" id="ARBA00024690"/>
    </source>
</evidence>
<dbReference type="InterPro" id="IPR051233">
    <property type="entry name" value="Desulfoferrodoxin_SOR"/>
</dbReference>
<dbReference type="Pfam" id="PF06397">
    <property type="entry name" value="Desulfoferrod_N"/>
    <property type="match status" value="1"/>
</dbReference>
<dbReference type="OrthoDB" id="9814936at2"/>
<evidence type="ECO:0000259" key="12">
    <source>
        <dbReference type="Pfam" id="PF06397"/>
    </source>
</evidence>
<dbReference type="KEGG" id="mhw:ACT01_06395"/>
<dbReference type="InterPro" id="IPR038094">
    <property type="entry name" value="Desulfoferrodoxin_N_sf"/>
</dbReference>
<dbReference type="Gene3D" id="2.60.40.730">
    <property type="entry name" value="SOR catalytic domain"/>
    <property type="match status" value="1"/>
</dbReference>
<dbReference type="SUPFAM" id="SSF57802">
    <property type="entry name" value="Rubredoxin-like"/>
    <property type="match status" value="1"/>
</dbReference>
<dbReference type="CDD" id="cd00974">
    <property type="entry name" value="DSRD"/>
    <property type="match status" value="1"/>
</dbReference>
<evidence type="ECO:0000256" key="10">
    <source>
        <dbReference type="ARBA" id="ARBA00047448"/>
    </source>
</evidence>
<sequence length="126" mass="13752">MNMAVEFYKCELCGNIIAVIKNGGGKNLVCCGQPMTHLVANTVDASAEKHTPAIAKEGAMLQVTVGSIEHPMLDNHYIEWIALECDGKLTFKYLKPGEAPKADFHAVDKGTVYAYCNLHGLWKADI</sequence>
<evidence type="ECO:0000313" key="13">
    <source>
        <dbReference type="EMBL" id="NME28295.1"/>
    </source>
</evidence>
<dbReference type="NCBIfam" id="TIGR00319">
    <property type="entry name" value="desulf_FeS4"/>
    <property type="match status" value="1"/>
</dbReference>
<keyword evidence="5" id="KW-0479">Metal-binding</keyword>